<proteinExistence type="predicted"/>
<dbReference type="Proteomes" id="UP000583929">
    <property type="component" value="Unassembled WGS sequence"/>
</dbReference>
<name>A0A7J6EJ41_CANSA</name>
<sequence length="94" mass="10792">MESFSKYLLNSGLNSRHDELTFILNPCEVDELQESNRVLLGKIISKHRFGKAAIQGSLKMSWHAIKGWKWKEIEGGLIQFNFANRDDAMNVLAR</sequence>
<dbReference type="AlphaFoldDB" id="A0A7J6EJ41"/>
<reference evidence="1 2" key="1">
    <citation type="journal article" date="2020" name="bioRxiv">
        <title>Sequence and annotation of 42 cannabis genomes reveals extensive copy number variation in cannabinoid synthesis and pathogen resistance genes.</title>
        <authorList>
            <person name="Mckernan K.J."/>
            <person name="Helbert Y."/>
            <person name="Kane L.T."/>
            <person name="Ebling H."/>
            <person name="Zhang L."/>
            <person name="Liu B."/>
            <person name="Eaton Z."/>
            <person name="Mclaughlin S."/>
            <person name="Kingan S."/>
            <person name="Baybayan P."/>
            <person name="Concepcion G."/>
            <person name="Jordan M."/>
            <person name="Riva A."/>
            <person name="Barbazuk W."/>
            <person name="Harkins T."/>
        </authorList>
    </citation>
    <scope>NUCLEOTIDE SEQUENCE [LARGE SCALE GENOMIC DNA]</scope>
    <source>
        <strain evidence="2">cv. Jamaican Lion 4</strain>
        <tissue evidence="1">Leaf</tissue>
    </source>
</reference>
<accession>A0A7J6EJ41</accession>
<protein>
    <recommendedName>
        <fullName evidence="3">DUF4283 domain-containing protein</fullName>
    </recommendedName>
</protein>
<organism evidence="1 2">
    <name type="scientific">Cannabis sativa</name>
    <name type="common">Hemp</name>
    <name type="synonym">Marijuana</name>
    <dbReference type="NCBI Taxonomy" id="3483"/>
    <lineage>
        <taxon>Eukaryota</taxon>
        <taxon>Viridiplantae</taxon>
        <taxon>Streptophyta</taxon>
        <taxon>Embryophyta</taxon>
        <taxon>Tracheophyta</taxon>
        <taxon>Spermatophyta</taxon>
        <taxon>Magnoliopsida</taxon>
        <taxon>eudicotyledons</taxon>
        <taxon>Gunneridae</taxon>
        <taxon>Pentapetalae</taxon>
        <taxon>rosids</taxon>
        <taxon>fabids</taxon>
        <taxon>Rosales</taxon>
        <taxon>Cannabaceae</taxon>
        <taxon>Cannabis</taxon>
    </lineage>
</organism>
<gene>
    <name evidence="1" type="ORF">G4B88_020135</name>
</gene>
<dbReference type="EMBL" id="JAATIQ010000384">
    <property type="protein sequence ID" value="KAF4358457.1"/>
    <property type="molecule type" value="Genomic_DNA"/>
</dbReference>
<keyword evidence="2" id="KW-1185">Reference proteome</keyword>
<evidence type="ECO:0000313" key="2">
    <source>
        <dbReference type="Proteomes" id="UP000583929"/>
    </source>
</evidence>
<evidence type="ECO:0000313" key="1">
    <source>
        <dbReference type="EMBL" id="KAF4358457.1"/>
    </source>
</evidence>
<evidence type="ECO:0008006" key="3">
    <source>
        <dbReference type="Google" id="ProtNLM"/>
    </source>
</evidence>
<comment type="caution">
    <text evidence="1">The sequence shown here is derived from an EMBL/GenBank/DDBJ whole genome shotgun (WGS) entry which is preliminary data.</text>
</comment>